<dbReference type="eggNOG" id="KOG0017">
    <property type="taxonomic scope" value="Eukaryota"/>
</dbReference>
<dbReference type="HOGENOM" id="CLU_1858062_0_0_1"/>
<dbReference type="Gramene" id="Bo9g055880.1">
    <property type="protein sequence ID" value="Bo9g055880.1"/>
    <property type="gene ID" value="Bo9g055880"/>
</dbReference>
<organism evidence="1 2">
    <name type="scientific">Brassica oleracea var. oleracea</name>
    <dbReference type="NCBI Taxonomy" id="109376"/>
    <lineage>
        <taxon>Eukaryota</taxon>
        <taxon>Viridiplantae</taxon>
        <taxon>Streptophyta</taxon>
        <taxon>Embryophyta</taxon>
        <taxon>Tracheophyta</taxon>
        <taxon>Spermatophyta</taxon>
        <taxon>Magnoliopsida</taxon>
        <taxon>eudicotyledons</taxon>
        <taxon>Gunneridae</taxon>
        <taxon>Pentapetalae</taxon>
        <taxon>rosids</taxon>
        <taxon>malvids</taxon>
        <taxon>Brassicales</taxon>
        <taxon>Brassicaceae</taxon>
        <taxon>Brassiceae</taxon>
        <taxon>Brassica</taxon>
    </lineage>
</organism>
<evidence type="ECO:0000313" key="1">
    <source>
        <dbReference type="EnsemblPlants" id="Bo9g055880.1"/>
    </source>
</evidence>
<sequence length="138" mass="15132">MKQYKPVMIPVTLKGGNYITWSRLAKTALGGRGLWEHITTSEAPRKITQGADGKKIVVVDEGKWDKVFGLLLTLNPSFNDALKHILRAKELPSYDDVCAQLQKELGSDSLLGGKGELSMANKVEKVENAAANKAHFKP</sequence>
<dbReference type="Proteomes" id="UP000032141">
    <property type="component" value="Chromosome C9"/>
</dbReference>
<proteinExistence type="predicted"/>
<dbReference type="AlphaFoldDB" id="A0A0D3E5W2"/>
<dbReference type="EnsemblPlants" id="Bo9g055880.1">
    <property type="protein sequence ID" value="Bo9g055880.1"/>
    <property type="gene ID" value="Bo9g055880"/>
</dbReference>
<name>A0A0D3E5W2_BRAOL</name>
<evidence type="ECO:0000313" key="2">
    <source>
        <dbReference type="Proteomes" id="UP000032141"/>
    </source>
</evidence>
<reference evidence="1 2" key="1">
    <citation type="journal article" date="2014" name="Genome Biol.">
        <title>Transcriptome and methylome profiling reveals relics of genome dominance in the mesopolyploid Brassica oleracea.</title>
        <authorList>
            <person name="Parkin I.A."/>
            <person name="Koh C."/>
            <person name="Tang H."/>
            <person name="Robinson S.J."/>
            <person name="Kagale S."/>
            <person name="Clarke W.E."/>
            <person name="Town C.D."/>
            <person name="Nixon J."/>
            <person name="Krishnakumar V."/>
            <person name="Bidwell S.L."/>
            <person name="Denoeud F."/>
            <person name="Belcram H."/>
            <person name="Links M.G."/>
            <person name="Just J."/>
            <person name="Clarke C."/>
            <person name="Bender T."/>
            <person name="Huebert T."/>
            <person name="Mason A.S."/>
            <person name="Pires J.C."/>
            <person name="Barker G."/>
            <person name="Moore J."/>
            <person name="Walley P.G."/>
            <person name="Manoli S."/>
            <person name="Batley J."/>
            <person name="Edwards D."/>
            <person name="Nelson M.N."/>
            <person name="Wang X."/>
            <person name="Paterson A.H."/>
            <person name="King G."/>
            <person name="Bancroft I."/>
            <person name="Chalhoub B."/>
            <person name="Sharpe A.G."/>
        </authorList>
    </citation>
    <scope>NUCLEOTIDE SEQUENCE</scope>
    <source>
        <strain evidence="1 2">cv. TO1000</strain>
    </source>
</reference>
<reference evidence="1" key="2">
    <citation type="submission" date="2015-03" db="UniProtKB">
        <authorList>
            <consortium name="EnsemblPlants"/>
        </authorList>
    </citation>
    <scope>IDENTIFICATION</scope>
</reference>
<evidence type="ECO:0008006" key="3">
    <source>
        <dbReference type="Google" id="ProtNLM"/>
    </source>
</evidence>
<keyword evidence="2" id="KW-1185">Reference proteome</keyword>
<accession>A0A0D3E5W2</accession>
<protein>
    <recommendedName>
        <fullName evidence="3">Retrotransposon Copia-like N-terminal domain-containing protein</fullName>
    </recommendedName>
</protein>